<evidence type="ECO:0000256" key="5">
    <source>
        <dbReference type="ARBA" id="ARBA00023136"/>
    </source>
</evidence>
<evidence type="ECO:0000313" key="6">
    <source>
        <dbReference type="EMBL" id="BAU52464.1"/>
    </source>
</evidence>
<keyword evidence="4" id="KW-1133">Transmembrane helix</keyword>
<gene>
    <name evidence="6" type="primary">yedA_1</name>
    <name evidence="6" type="ORF">MgSA37_00625</name>
</gene>
<dbReference type="RefSeq" id="WP_096349788.1">
    <property type="nucleotide sequence ID" value="NZ_AP017313.1"/>
</dbReference>
<keyword evidence="3" id="KW-0812">Transmembrane</keyword>
<dbReference type="OrthoDB" id="9812547at2"/>
<evidence type="ECO:0000313" key="7">
    <source>
        <dbReference type="Proteomes" id="UP000218263"/>
    </source>
</evidence>
<dbReference type="Proteomes" id="UP000218263">
    <property type="component" value="Chromosome"/>
</dbReference>
<keyword evidence="5" id="KW-0472">Membrane</keyword>
<keyword evidence="7" id="KW-1185">Reference proteome</keyword>
<dbReference type="SUPFAM" id="SSF103481">
    <property type="entry name" value="Multidrug resistance efflux transporter EmrE"/>
    <property type="match status" value="2"/>
</dbReference>
<dbReference type="PANTHER" id="PTHR32322">
    <property type="entry name" value="INNER MEMBRANE TRANSPORTER"/>
    <property type="match status" value="1"/>
</dbReference>
<dbReference type="PANTHER" id="PTHR32322:SF2">
    <property type="entry name" value="EAMA DOMAIN-CONTAINING PROTEIN"/>
    <property type="match status" value="1"/>
</dbReference>
<dbReference type="Gene3D" id="1.10.3730.20">
    <property type="match status" value="1"/>
</dbReference>
<dbReference type="InterPro" id="IPR000620">
    <property type="entry name" value="EamA_dom"/>
</dbReference>
<proteinExistence type="inferred from homology"/>
<dbReference type="GO" id="GO:0016020">
    <property type="term" value="C:membrane"/>
    <property type="evidence" value="ECO:0007669"/>
    <property type="project" value="UniProtKB-SubCell"/>
</dbReference>
<protein>
    <submittedName>
        <fullName evidence="6">Putative inner membrane transporter YedA</fullName>
    </submittedName>
</protein>
<dbReference type="Pfam" id="PF00892">
    <property type="entry name" value="EamA"/>
    <property type="match status" value="2"/>
</dbReference>
<reference evidence="6 7" key="1">
    <citation type="submission" date="2015-12" db="EMBL/GenBank/DDBJ databases">
        <title>Genome sequence of Mucilaginibacter gotjawali.</title>
        <authorList>
            <person name="Lee J.S."/>
            <person name="Lee K.C."/>
            <person name="Kim K.K."/>
            <person name="Lee B.W."/>
        </authorList>
    </citation>
    <scope>NUCLEOTIDE SEQUENCE [LARGE SCALE GENOMIC DNA]</scope>
    <source>
        <strain evidence="6 7">SA3-7</strain>
    </source>
</reference>
<evidence type="ECO:0000256" key="2">
    <source>
        <dbReference type="ARBA" id="ARBA00007362"/>
    </source>
</evidence>
<sequence length="325" mass="35434">MKTSAQKPSIFLVVIAFAIVYVVWGSTYFFIQMAIHGFPPMLMGALRFFTAGILLLTWCYIKGDKIWAPKNVLNSCISGLLTLFIATGVVIWVEKTLPSSIVAIMVSANPIWFVVLDKANRKVNLGSKTTIGGIVLGFAGVLLLFGEAISKSLAGSISAAQLSGLLLLLISPVAWCGGSLFSKKRGSNSPARLNTAWQMIIAGLAFIPAGFAHNEYTSFHFSQVPLQAWVALIYLIIFGSIGAFSAYVWLLSVKPATQVSTHSYINPVIAVLLGVLFAHEHLSGLQFFGLIVILSSVLLVNINKYKFKMPRFFIKQSKIETCQHI</sequence>
<dbReference type="AlphaFoldDB" id="A0A0X8X2J2"/>
<evidence type="ECO:0000256" key="1">
    <source>
        <dbReference type="ARBA" id="ARBA00004141"/>
    </source>
</evidence>
<evidence type="ECO:0000256" key="3">
    <source>
        <dbReference type="ARBA" id="ARBA00022692"/>
    </source>
</evidence>
<organism evidence="6 7">
    <name type="scientific">Mucilaginibacter gotjawali</name>
    <dbReference type="NCBI Taxonomy" id="1550579"/>
    <lineage>
        <taxon>Bacteria</taxon>
        <taxon>Pseudomonadati</taxon>
        <taxon>Bacteroidota</taxon>
        <taxon>Sphingobacteriia</taxon>
        <taxon>Sphingobacteriales</taxon>
        <taxon>Sphingobacteriaceae</taxon>
        <taxon>Mucilaginibacter</taxon>
    </lineage>
</organism>
<name>A0A0X8X2J2_9SPHI</name>
<accession>A0A0X8X2J2</accession>
<dbReference type="InterPro" id="IPR050638">
    <property type="entry name" value="AA-Vitamin_Transporters"/>
</dbReference>
<comment type="similarity">
    <text evidence="2">Belongs to the EamA transporter family.</text>
</comment>
<evidence type="ECO:0000256" key="4">
    <source>
        <dbReference type="ARBA" id="ARBA00022989"/>
    </source>
</evidence>
<dbReference type="InterPro" id="IPR037185">
    <property type="entry name" value="EmrE-like"/>
</dbReference>
<dbReference type="KEGG" id="mgot:MgSA37_00625"/>
<dbReference type="EMBL" id="AP017313">
    <property type="protein sequence ID" value="BAU52464.1"/>
    <property type="molecule type" value="Genomic_DNA"/>
</dbReference>
<comment type="subcellular location">
    <subcellularLocation>
        <location evidence="1">Membrane</location>
        <topology evidence="1">Multi-pass membrane protein</topology>
    </subcellularLocation>
</comment>